<dbReference type="Proteomes" id="UP000887565">
    <property type="component" value="Unplaced"/>
</dbReference>
<evidence type="ECO:0000313" key="2">
    <source>
        <dbReference type="Proteomes" id="UP000887565"/>
    </source>
</evidence>
<organism evidence="2 3">
    <name type="scientific">Romanomermis culicivorax</name>
    <name type="common">Nematode worm</name>
    <dbReference type="NCBI Taxonomy" id="13658"/>
    <lineage>
        <taxon>Eukaryota</taxon>
        <taxon>Metazoa</taxon>
        <taxon>Ecdysozoa</taxon>
        <taxon>Nematoda</taxon>
        <taxon>Enoplea</taxon>
        <taxon>Dorylaimia</taxon>
        <taxon>Mermithida</taxon>
        <taxon>Mermithoidea</taxon>
        <taxon>Mermithidae</taxon>
        <taxon>Romanomermis</taxon>
    </lineage>
</organism>
<evidence type="ECO:0000313" key="3">
    <source>
        <dbReference type="WBParaSite" id="nRc.2.0.1.t31810-RA"/>
    </source>
</evidence>
<dbReference type="AlphaFoldDB" id="A0A915K0S5"/>
<feature type="compositionally biased region" description="Low complexity" evidence="1">
    <location>
        <begin position="22"/>
        <end position="38"/>
    </location>
</feature>
<accession>A0A915K0S5</accession>
<feature type="region of interest" description="Disordered" evidence="1">
    <location>
        <begin position="1"/>
        <end position="59"/>
    </location>
</feature>
<name>A0A915K0S5_ROMCU</name>
<reference evidence="3" key="1">
    <citation type="submission" date="2022-11" db="UniProtKB">
        <authorList>
            <consortium name="WormBaseParasite"/>
        </authorList>
    </citation>
    <scope>IDENTIFICATION</scope>
</reference>
<feature type="compositionally biased region" description="Basic residues" evidence="1">
    <location>
        <begin position="1"/>
        <end position="10"/>
    </location>
</feature>
<protein>
    <submittedName>
        <fullName evidence="3">Uncharacterized protein</fullName>
    </submittedName>
</protein>
<feature type="compositionally biased region" description="Basic and acidic residues" evidence="1">
    <location>
        <begin position="39"/>
        <end position="52"/>
    </location>
</feature>
<dbReference type="WBParaSite" id="nRc.2.0.1.t31810-RA">
    <property type="protein sequence ID" value="nRc.2.0.1.t31810-RA"/>
    <property type="gene ID" value="nRc.2.0.1.g31810"/>
</dbReference>
<keyword evidence="2" id="KW-1185">Reference proteome</keyword>
<proteinExistence type="predicted"/>
<evidence type="ECO:0000256" key="1">
    <source>
        <dbReference type="SAM" id="MobiDB-lite"/>
    </source>
</evidence>
<sequence length="123" mass="14185">MAVQTKQRRYQSKDEKGMIEASSSSSSSQQSSRSGSMSSDDKPFLKKLRNNEDTEVNVESTIPAKQSFLIDDILSDNRRINDDDDEICREAECADDETMTQYRRYVQNWRNNFSSQLLLLMAQ</sequence>